<comment type="caution">
    <text evidence="2">The sequence shown here is derived from an EMBL/GenBank/DDBJ whole genome shotgun (WGS) entry which is preliminary data.</text>
</comment>
<dbReference type="VEuPathDB" id="ToxoDB:TGMAS_226985"/>
<reference evidence="2 3" key="1">
    <citation type="submission" date="2014-04" db="EMBL/GenBank/DDBJ databases">
        <authorList>
            <person name="Sibley D."/>
            <person name="Venepally P."/>
            <person name="Karamycheva S."/>
            <person name="Hadjithomas M."/>
            <person name="Khan A."/>
            <person name="Brunk B."/>
            <person name="Roos D."/>
            <person name="Caler E."/>
            <person name="Lorenzi H."/>
        </authorList>
    </citation>
    <scope>NUCLEOTIDE SEQUENCE [LARGE SCALE GENOMIC DNA]</scope>
    <source>
        <strain evidence="2 3">MAS</strain>
    </source>
</reference>
<evidence type="ECO:0000256" key="1">
    <source>
        <dbReference type="SAM" id="MobiDB-lite"/>
    </source>
</evidence>
<dbReference type="AlphaFoldDB" id="A0A086QBC7"/>
<dbReference type="Proteomes" id="UP000028821">
    <property type="component" value="Unassembled WGS sequence"/>
</dbReference>
<proteinExistence type="predicted"/>
<sequence>MYRSLCASSALAIFSRLSPFRSSCASLLSRHSAGLRCTDLRGDERLSVDSLHSPGSAGTSMQGRTDSAPSSLDVTKGSSHLPRRGALELRENAPRVHVLDGGNVETSCNYRSLHTCQLVASLLPIHIVFT</sequence>
<feature type="compositionally biased region" description="Polar residues" evidence="1">
    <location>
        <begin position="56"/>
        <end position="78"/>
    </location>
</feature>
<gene>
    <name evidence="2" type="ORF">TGMAS_226985</name>
</gene>
<evidence type="ECO:0000313" key="3">
    <source>
        <dbReference type="Proteomes" id="UP000028821"/>
    </source>
</evidence>
<dbReference type="OrthoDB" id="10322399at2759"/>
<dbReference type="EMBL" id="AEXC02001842">
    <property type="protein sequence ID" value="KFH09909.1"/>
    <property type="molecule type" value="Genomic_DNA"/>
</dbReference>
<name>A0A086QBC7_TOXGO</name>
<organism evidence="2 3">
    <name type="scientific">Toxoplasma gondii MAS</name>
    <dbReference type="NCBI Taxonomy" id="943118"/>
    <lineage>
        <taxon>Eukaryota</taxon>
        <taxon>Sar</taxon>
        <taxon>Alveolata</taxon>
        <taxon>Apicomplexa</taxon>
        <taxon>Conoidasida</taxon>
        <taxon>Coccidia</taxon>
        <taxon>Eucoccidiorida</taxon>
        <taxon>Eimeriorina</taxon>
        <taxon>Sarcocystidae</taxon>
        <taxon>Toxoplasma</taxon>
    </lineage>
</organism>
<protein>
    <submittedName>
        <fullName evidence="2">Uncharacterized protein</fullName>
    </submittedName>
</protein>
<accession>A0A086QBC7</accession>
<evidence type="ECO:0000313" key="2">
    <source>
        <dbReference type="EMBL" id="KFH09909.1"/>
    </source>
</evidence>
<feature type="region of interest" description="Disordered" evidence="1">
    <location>
        <begin position="49"/>
        <end position="79"/>
    </location>
</feature>